<reference evidence="1" key="1">
    <citation type="submission" date="2006-08" db="EMBL/GenBank/DDBJ databases">
        <title>Use of IS1111 Insertion Sequences for Differentiation of Coxiella burnetii Isolates.</title>
        <authorList>
            <person name="Denison A.M."/>
            <person name="Thompson H.A."/>
            <person name="Massung R.F."/>
        </authorList>
    </citation>
    <scope>NUCLEOTIDE SEQUENCE</scope>
    <source>
        <strain evidence="1">Q195</strain>
    </source>
</reference>
<feature type="non-terminal residue" evidence="1">
    <location>
        <position position="60"/>
    </location>
</feature>
<dbReference type="EMBL" id="DQ882611">
    <property type="protein sequence ID" value="ABI95960.1"/>
    <property type="molecule type" value="Genomic_DNA"/>
</dbReference>
<name>Q06HG2_COXBE</name>
<organism evidence="1">
    <name type="scientific">Coxiella burnetii</name>
    <dbReference type="NCBI Taxonomy" id="777"/>
    <lineage>
        <taxon>Bacteria</taxon>
        <taxon>Pseudomonadati</taxon>
        <taxon>Pseudomonadota</taxon>
        <taxon>Gammaproteobacteria</taxon>
        <taxon>Legionellales</taxon>
        <taxon>Coxiellaceae</taxon>
        <taxon>Coxiella</taxon>
    </lineage>
</organism>
<protein>
    <submittedName>
        <fullName evidence="1">Uncharacterized protein</fullName>
    </submittedName>
</protein>
<accession>Q06HG2</accession>
<proteinExistence type="predicted"/>
<sequence>MAHYDAVFKEWVHFIGLLRFFNCHPRRREIQADCSPAVSVLIHHKESKNAFRSDHCPLAA</sequence>
<evidence type="ECO:0000313" key="1">
    <source>
        <dbReference type="EMBL" id="ABI95960.1"/>
    </source>
</evidence>
<dbReference type="AlphaFoldDB" id="Q06HG2"/>